<protein>
    <recommendedName>
        <fullName evidence="5">RING-type domain-containing protein</fullName>
    </recommendedName>
</protein>
<accession>A0A6C0JP38</accession>
<proteinExistence type="predicted"/>
<dbReference type="Gene3D" id="3.30.40.10">
    <property type="entry name" value="Zinc/RING finger domain, C3HC4 (zinc finger)"/>
    <property type="match status" value="1"/>
</dbReference>
<dbReference type="InterPro" id="IPR001841">
    <property type="entry name" value="Znf_RING"/>
</dbReference>
<organism evidence="6">
    <name type="scientific">viral metagenome</name>
    <dbReference type="NCBI Taxonomy" id="1070528"/>
    <lineage>
        <taxon>unclassified sequences</taxon>
        <taxon>metagenomes</taxon>
        <taxon>organismal metagenomes</taxon>
    </lineage>
</organism>
<dbReference type="InterPro" id="IPR013083">
    <property type="entry name" value="Znf_RING/FYVE/PHD"/>
</dbReference>
<dbReference type="PROSITE" id="PS50089">
    <property type="entry name" value="ZF_RING_2"/>
    <property type="match status" value="1"/>
</dbReference>
<sequence>MEECECAICKNNISSNNLCKTNCNHMYCLSCLLLHLKNDNRCPLCRATIEDSESSESEEEDNDTDTPIEITHSYRYELNGVVSVNYNLKILIYIFIVSIQYNVIMFSLFMNNIIKLK</sequence>
<keyword evidence="4" id="KW-0812">Transmembrane</keyword>
<evidence type="ECO:0000256" key="4">
    <source>
        <dbReference type="SAM" id="Phobius"/>
    </source>
</evidence>
<feature type="domain" description="RING-type" evidence="5">
    <location>
        <begin position="6"/>
        <end position="46"/>
    </location>
</feature>
<evidence type="ECO:0000256" key="1">
    <source>
        <dbReference type="ARBA" id="ARBA00022723"/>
    </source>
</evidence>
<evidence type="ECO:0000313" key="6">
    <source>
        <dbReference type="EMBL" id="QHU05648.1"/>
    </source>
</evidence>
<name>A0A6C0JP38_9ZZZZ</name>
<dbReference type="EMBL" id="MN740417">
    <property type="protein sequence ID" value="QHU05648.1"/>
    <property type="molecule type" value="Genomic_DNA"/>
</dbReference>
<keyword evidence="3" id="KW-0862">Zinc</keyword>
<dbReference type="AlphaFoldDB" id="A0A6C0JP38"/>
<reference evidence="6" key="1">
    <citation type="journal article" date="2020" name="Nature">
        <title>Giant virus diversity and host interactions through global metagenomics.</title>
        <authorList>
            <person name="Schulz F."/>
            <person name="Roux S."/>
            <person name="Paez-Espino D."/>
            <person name="Jungbluth S."/>
            <person name="Walsh D.A."/>
            <person name="Denef V.J."/>
            <person name="McMahon K.D."/>
            <person name="Konstantinidis K.T."/>
            <person name="Eloe-Fadrosh E.A."/>
            <person name="Kyrpides N.C."/>
            <person name="Woyke T."/>
        </authorList>
    </citation>
    <scope>NUCLEOTIDE SEQUENCE</scope>
    <source>
        <strain evidence="6">GVMAG-M-3300027736-24</strain>
    </source>
</reference>
<dbReference type="SUPFAM" id="SSF57850">
    <property type="entry name" value="RING/U-box"/>
    <property type="match status" value="1"/>
</dbReference>
<evidence type="ECO:0000259" key="5">
    <source>
        <dbReference type="PROSITE" id="PS50089"/>
    </source>
</evidence>
<dbReference type="SMART" id="SM00184">
    <property type="entry name" value="RING"/>
    <property type="match status" value="1"/>
</dbReference>
<keyword evidence="4" id="KW-0472">Membrane</keyword>
<keyword evidence="2" id="KW-0863">Zinc-finger</keyword>
<feature type="transmembrane region" description="Helical" evidence="4">
    <location>
        <begin position="90"/>
        <end position="110"/>
    </location>
</feature>
<dbReference type="Pfam" id="PF13639">
    <property type="entry name" value="zf-RING_2"/>
    <property type="match status" value="1"/>
</dbReference>
<evidence type="ECO:0000256" key="2">
    <source>
        <dbReference type="ARBA" id="ARBA00022771"/>
    </source>
</evidence>
<dbReference type="InterPro" id="IPR017907">
    <property type="entry name" value="Znf_RING_CS"/>
</dbReference>
<dbReference type="GO" id="GO:0008270">
    <property type="term" value="F:zinc ion binding"/>
    <property type="evidence" value="ECO:0007669"/>
    <property type="project" value="UniProtKB-KW"/>
</dbReference>
<keyword evidence="4" id="KW-1133">Transmembrane helix</keyword>
<keyword evidence="1" id="KW-0479">Metal-binding</keyword>
<evidence type="ECO:0000256" key="3">
    <source>
        <dbReference type="ARBA" id="ARBA00022833"/>
    </source>
</evidence>
<dbReference type="PROSITE" id="PS00518">
    <property type="entry name" value="ZF_RING_1"/>
    <property type="match status" value="1"/>
</dbReference>